<comment type="caution">
    <text evidence="1">The sequence shown here is derived from an EMBL/GenBank/DDBJ whole genome shotgun (WGS) entry which is preliminary data.</text>
</comment>
<name>A0ABP4VD70_9ACTN</name>
<evidence type="ECO:0000313" key="1">
    <source>
        <dbReference type="EMBL" id="GAA1722547.1"/>
    </source>
</evidence>
<evidence type="ECO:0000313" key="2">
    <source>
        <dbReference type="Proteomes" id="UP001500618"/>
    </source>
</evidence>
<gene>
    <name evidence="1" type="ORF">GCM10009765_83130</name>
</gene>
<organism evidence="1 2">
    <name type="scientific">Fodinicola feengrottensis</name>
    <dbReference type="NCBI Taxonomy" id="435914"/>
    <lineage>
        <taxon>Bacteria</taxon>
        <taxon>Bacillati</taxon>
        <taxon>Actinomycetota</taxon>
        <taxon>Actinomycetes</taxon>
        <taxon>Mycobacteriales</taxon>
        <taxon>Fodinicola</taxon>
    </lineage>
</organism>
<dbReference type="RefSeq" id="WP_163572791.1">
    <property type="nucleotide sequence ID" value="NZ_BAAANY010000055.1"/>
</dbReference>
<accession>A0ABP4VD70</accession>
<protein>
    <submittedName>
        <fullName evidence="1">YtxH domain-containing protein</fullName>
    </submittedName>
</protein>
<reference evidence="2" key="1">
    <citation type="journal article" date="2019" name="Int. J. Syst. Evol. Microbiol.">
        <title>The Global Catalogue of Microorganisms (GCM) 10K type strain sequencing project: providing services to taxonomists for standard genome sequencing and annotation.</title>
        <authorList>
            <consortium name="The Broad Institute Genomics Platform"/>
            <consortium name="The Broad Institute Genome Sequencing Center for Infectious Disease"/>
            <person name="Wu L."/>
            <person name="Ma J."/>
        </authorList>
    </citation>
    <scope>NUCLEOTIDE SEQUENCE [LARGE SCALE GENOMIC DNA]</scope>
    <source>
        <strain evidence="2">JCM 14718</strain>
    </source>
</reference>
<dbReference type="Proteomes" id="UP001500618">
    <property type="component" value="Unassembled WGS sequence"/>
</dbReference>
<dbReference type="EMBL" id="BAAANY010000055">
    <property type="protein sequence ID" value="GAA1722547.1"/>
    <property type="molecule type" value="Genomic_DNA"/>
</dbReference>
<keyword evidence="2" id="KW-1185">Reference proteome</keyword>
<proteinExistence type="predicted"/>
<sequence length="97" mass="10122">MSTMTKVAFVAGLAVGYVLGTRAGRERYDQIRRLARAVRENPTVQETAGIVQAQATNAVVGARDIVADRLAQTPVGERFAAVFSNAPSGHVNGAGPA</sequence>